<reference evidence="2 3" key="1">
    <citation type="submission" date="2014-03" db="EMBL/GenBank/DDBJ databases">
        <title>Bradyrhizobium valentinum sp. nov., isolated from effective nodules of Lupinus mariae-josephae, a lupine endemic of basic-lime soils in Eastern Spain.</title>
        <authorList>
            <person name="Duran D."/>
            <person name="Rey L."/>
            <person name="Navarro A."/>
            <person name="Busquets A."/>
            <person name="Imperial J."/>
            <person name="Ruiz-Argueso T."/>
        </authorList>
    </citation>
    <scope>NUCLEOTIDE SEQUENCE [LARGE SCALE GENOMIC DNA]</scope>
    <source>
        <strain evidence="2 3">CCBAU 23086</strain>
    </source>
</reference>
<organism evidence="2 3">
    <name type="scientific">Bradyrhizobium lablabi</name>
    <dbReference type="NCBI Taxonomy" id="722472"/>
    <lineage>
        <taxon>Bacteria</taxon>
        <taxon>Pseudomonadati</taxon>
        <taxon>Pseudomonadota</taxon>
        <taxon>Alphaproteobacteria</taxon>
        <taxon>Hyphomicrobiales</taxon>
        <taxon>Nitrobacteraceae</taxon>
        <taxon>Bradyrhizobium</taxon>
    </lineage>
</organism>
<protein>
    <recommendedName>
        <fullName evidence="4">DUF2946 domain-containing protein</fullName>
    </recommendedName>
</protein>
<keyword evidence="1" id="KW-0732">Signal</keyword>
<dbReference type="Pfam" id="PF11162">
    <property type="entry name" value="DUF2946"/>
    <property type="match status" value="1"/>
</dbReference>
<dbReference type="InterPro" id="IPR021333">
    <property type="entry name" value="DUF2946"/>
</dbReference>
<accession>A0A0R3MC76</accession>
<evidence type="ECO:0000313" key="2">
    <source>
        <dbReference type="EMBL" id="KRR17420.1"/>
    </source>
</evidence>
<dbReference type="AlphaFoldDB" id="A0A0R3MC76"/>
<proteinExistence type="predicted"/>
<dbReference type="Proteomes" id="UP000051660">
    <property type="component" value="Unassembled WGS sequence"/>
</dbReference>
<evidence type="ECO:0000256" key="1">
    <source>
        <dbReference type="SAM" id="SignalP"/>
    </source>
</evidence>
<dbReference type="EMBL" id="LLYB01000122">
    <property type="protein sequence ID" value="KRR17420.1"/>
    <property type="molecule type" value="Genomic_DNA"/>
</dbReference>
<feature type="signal peptide" evidence="1">
    <location>
        <begin position="1"/>
        <end position="26"/>
    </location>
</feature>
<comment type="caution">
    <text evidence="2">The sequence shown here is derived from an EMBL/GenBank/DDBJ whole genome shotgun (WGS) entry which is preliminary data.</text>
</comment>
<evidence type="ECO:0008006" key="4">
    <source>
        <dbReference type="Google" id="ProtNLM"/>
    </source>
</evidence>
<sequence length="140" mass="14675">MNWFRKHIKHGSRLALFALAVQFALSFGHFHGTAAAQAAPAVQSGLADADLAIAATLAGQDVHSDAAQPQQPADHDDDQHTANLCAVCAVLSLANNFLFASPPLLKLPEAVELLHLTTGAEFAHLGSLHPAFQSRAPPAS</sequence>
<gene>
    <name evidence="2" type="ORF">CQ14_31535</name>
</gene>
<name>A0A0R3MC76_9BRAD</name>
<feature type="chain" id="PRO_5006443904" description="DUF2946 domain-containing protein" evidence="1">
    <location>
        <begin position="27"/>
        <end position="140"/>
    </location>
</feature>
<evidence type="ECO:0000313" key="3">
    <source>
        <dbReference type="Proteomes" id="UP000051660"/>
    </source>
</evidence>
<dbReference type="OrthoDB" id="8129627at2"/>
<dbReference type="RefSeq" id="WP_057862084.1">
    <property type="nucleotide sequence ID" value="NZ_LLYB01000122.1"/>
</dbReference>